<feature type="domain" description="YHYH" evidence="2">
    <location>
        <begin position="188"/>
        <end position="283"/>
    </location>
</feature>
<feature type="signal peptide" evidence="1">
    <location>
        <begin position="1"/>
        <end position="28"/>
    </location>
</feature>
<gene>
    <name evidence="3" type="ORF">GCM10022414_16340</name>
</gene>
<dbReference type="Pfam" id="PF14240">
    <property type="entry name" value="YHYH"/>
    <property type="match status" value="1"/>
</dbReference>
<dbReference type="RefSeq" id="WP_344934478.1">
    <property type="nucleotide sequence ID" value="NZ_BAABDM010000002.1"/>
</dbReference>
<reference evidence="4" key="1">
    <citation type="journal article" date="2019" name="Int. J. Syst. Evol. Microbiol.">
        <title>The Global Catalogue of Microorganisms (GCM) 10K type strain sequencing project: providing services to taxonomists for standard genome sequencing and annotation.</title>
        <authorList>
            <consortium name="The Broad Institute Genomics Platform"/>
            <consortium name="The Broad Institute Genome Sequencing Center for Infectious Disease"/>
            <person name="Wu L."/>
            <person name="Ma J."/>
        </authorList>
    </citation>
    <scope>NUCLEOTIDE SEQUENCE [LARGE SCALE GENOMIC DNA]</scope>
    <source>
        <strain evidence="4">JCM 17304</strain>
    </source>
</reference>
<dbReference type="PANTHER" id="PTHR30289">
    <property type="entry name" value="UNCHARACTERIZED PROTEIN YBCL-RELATED"/>
    <property type="match status" value="1"/>
</dbReference>
<keyword evidence="1" id="KW-0732">Signal</keyword>
<evidence type="ECO:0000259" key="2">
    <source>
        <dbReference type="Pfam" id="PF14240"/>
    </source>
</evidence>
<comment type="caution">
    <text evidence="3">The sequence shown here is derived from an EMBL/GenBank/DDBJ whole genome shotgun (WGS) entry which is preliminary data.</text>
</comment>
<evidence type="ECO:0000256" key="1">
    <source>
        <dbReference type="SAM" id="SignalP"/>
    </source>
</evidence>
<evidence type="ECO:0000313" key="4">
    <source>
        <dbReference type="Proteomes" id="UP001500392"/>
    </source>
</evidence>
<feature type="chain" id="PRO_5046886733" description="YHYH domain-containing protein" evidence="1">
    <location>
        <begin position="29"/>
        <end position="413"/>
    </location>
</feature>
<evidence type="ECO:0000313" key="3">
    <source>
        <dbReference type="EMBL" id="GAA4093315.1"/>
    </source>
</evidence>
<sequence>MATFKLTRGFVLLALAMPVTFIFTPVHAHDISEQRIPAKEWRLSEQLSVSADFIKFDKDKVYLADNHHQLLSFDLSEFSRADQDYILHKNEQIKAINQLALSRVPARQNMTTAHSADLTSNINKTSVPANDIAFLTSIFSKFENVTTRHDNKYFYIESNGIPTHEMMTGITSWQQQVPIDHDYSGDNSWAIPLRPELAEKPLSTQKNFMKGAIAIGVNGIPIFNPLNNRGEDALAFGELDNWGGHSGRADDYHYHIAPTHLQSQVGEGKPIAYALDGFPVYGPVDGVPRGELDEYLGKFAEDGSYEYHAVSEFPYLIAGLRGKVDINPRTKAPENEIAPQAHTRGVRPDLQPLRGAVITGFKIISPRQYSLSYTQNGNPYQLNYSWGEGESSKNYTFDFVGPNGTRTETYRRK</sequence>
<proteinExistence type="predicted"/>
<dbReference type="InterPro" id="IPR025924">
    <property type="entry name" value="YHYH_dom"/>
</dbReference>
<dbReference type="EMBL" id="BAABDM010000002">
    <property type="protein sequence ID" value="GAA4093315.1"/>
    <property type="molecule type" value="Genomic_DNA"/>
</dbReference>
<protein>
    <recommendedName>
        <fullName evidence="2">YHYH domain-containing protein</fullName>
    </recommendedName>
</protein>
<dbReference type="Proteomes" id="UP001500392">
    <property type="component" value="Unassembled WGS sequence"/>
</dbReference>
<name>A0ABP7WNW2_9GAMM</name>
<dbReference type="PANTHER" id="PTHR30289:SF8">
    <property type="entry name" value="YHYH DOMAIN-CONTAINING PROTEIN"/>
    <property type="match status" value="1"/>
</dbReference>
<organism evidence="3 4">
    <name type="scientific">Zhongshania borealis</name>
    <dbReference type="NCBI Taxonomy" id="889488"/>
    <lineage>
        <taxon>Bacteria</taxon>
        <taxon>Pseudomonadati</taxon>
        <taxon>Pseudomonadota</taxon>
        <taxon>Gammaproteobacteria</taxon>
        <taxon>Cellvibrionales</taxon>
        <taxon>Spongiibacteraceae</taxon>
        <taxon>Zhongshania</taxon>
    </lineage>
</organism>
<accession>A0ABP7WNW2</accession>
<keyword evidence="4" id="KW-1185">Reference proteome</keyword>